<dbReference type="EMBL" id="CAJHUC010000415">
    <property type="protein sequence ID" value="CAD7695977.1"/>
    <property type="molecule type" value="Genomic_DNA"/>
</dbReference>
<proteinExistence type="predicted"/>
<name>A0A8S1ILW7_9CHLO</name>
<keyword evidence="2" id="KW-1185">Reference proteome</keyword>
<sequence>MSPCRLLFPGAVLRPWPRGASTFPKTVSSLYLSGCKPPKLLVLAGSIAAVMDAKAGDDMKPLTLESKHVLPWCWGSWNAQYGSVFGVVTQVGATPYKIIQRSNVVTVGMHRQLHRSLSQCTWVKNDQKKSLCFSAKKW</sequence>
<evidence type="ECO:0000313" key="2">
    <source>
        <dbReference type="Proteomes" id="UP000708148"/>
    </source>
</evidence>
<protein>
    <submittedName>
        <fullName evidence="1">Uncharacterized protein</fullName>
    </submittedName>
</protein>
<accession>A0A8S1ILW7</accession>
<dbReference type="AlphaFoldDB" id="A0A8S1ILW7"/>
<gene>
    <name evidence="1" type="ORF">OSTQU699_LOCUS1337</name>
</gene>
<evidence type="ECO:0000313" key="1">
    <source>
        <dbReference type="EMBL" id="CAD7695977.1"/>
    </source>
</evidence>
<comment type="caution">
    <text evidence="1">The sequence shown here is derived from an EMBL/GenBank/DDBJ whole genome shotgun (WGS) entry which is preliminary data.</text>
</comment>
<reference evidence="1" key="1">
    <citation type="submission" date="2020-12" db="EMBL/GenBank/DDBJ databases">
        <authorList>
            <person name="Iha C."/>
        </authorList>
    </citation>
    <scope>NUCLEOTIDE SEQUENCE</scope>
</reference>
<organism evidence="1 2">
    <name type="scientific">Ostreobium quekettii</name>
    <dbReference type="NCBI Taxonomy" id="121088"/>
    <lineage>
        <taxon>Eukaryota</taxon>
        <taxon>Viridiplantae</taxon>
        <taxon>Chlorophyta</taxon>
        <taxon>core chlorophytes</taxon>
        <taxon>Ulvophyceae</taxon>
        <taxon>TCBD clade</taxon>
        <taxon>Bryopsidales</taxon>
        <taxon>Ostreobineae</taxon>
        <taxon>Ostreobiaceae</taxon>
        <taxon>Ostreobium</taxon>
    </lineage>
</organism>
<dbReference type="Proteomes" id="UP000708148">
    <property type="component" value="Unassembled WGS sequence"/>
</dbReference>